<gene>
    <name evidence="1" type="ORF">UPYG_G00012690</name>
</gene>
<dbReference type="Proteomes" id="UP001557470">
    <property type="component" value="Unassembled WGS sequence"/>
</dbReference>
<dbReference type="EMBL" id="JAGEUA010000001">
    <property type="protein sequence ID" value="KAL1021391.1"/>
    <property type="molecule type" value="Genomic_DNA"/>
</dbReference>
<protein>
    <submittedName>
        <fullName evidence="1">Uncharacterized protein</fullName>
    </submittedName>
</protein>
<reference evidence="1 2" key="1">
    <citation type="submission" date="2024-06" db="EMBL/GenBank/DDBJ databases">
        <authorList>
            <person name="Pan Q."/>
            <person name="Wen M."/>
            <person name="Jouanno E."/>
            <person name="Zahm M."/>
            <person name="Klopp C."/>
            <person name="Cabau C."/>
            <person name="Louis A."/>
            <person name="Berthelot C."/>
            <person name="Parey E."/>
            <person name="Roest Crollius H."/>
            <person name="Montfort J."/>
            <person name="Robinson-Rechavi M."/>
            <person name="Bouchez O."/>
            <person name="Lampietro C."/>
            <person name="Lopez Roques C."/>
            <person name="Donnadieu C."/>
            <person name="Postlethwait J."/>
            <person name="Bobe J."/>
            <person name="Verreycken H."/>
            <person name="Guiguen Y."/>
        </authorList>
    </citation>
    <scope>NUCLEOTIDE SEQUENCE [LARGE SCALE GENOMIC DNA]</scope>
    <source>
        <strain evidence="1">Up_M1</strain>
        <tissue evidence="1">Testis</tissue>
    </source>
</reference>
<evidence type="ECO:0000313" key="1">
    <source>
        <dbReference type="EMBL" id="KAL1021391.1"/>
    </source>
</evidence>
<dbReference type="AlphaFoldDB" id="A0ABD0Y6A0"/>
<sequence>MVYWGLNNSLQKCHKKLGINNYLIYSKLSETNILYIFTVYNAAQKVSPREWRYPLIPCLQYRIFFWGSGSPDKCSPLPEHAHPKTLPLPLVDPHLLGGVQAGQHRSTLPRDQARVHVLENRH</sequence>
<name>A0ABD0Y6A0_UMBPY</name>
<organism evidence="1 2">
    <name type="scientific">Umbra pygmaea</name>
    <name type="common">Eastern mudminnow</name>
    <dbReference type="NCBI Taxonomy" id="75934"/>
    <lineage>
        <taxon>Eukaryota</taxon>
        <taxon>Metazoa</taxon>
        <taxon>Chordata</taxon>
        <taxon>Craniata</taxon>
        <taxon>Vertebrata</taxon>
        <taxon>Euteleostomi</taxon>
        <taxon>Actinopterygii</taxon>
        <taxon>Neopterygii</taxon>
        <taxon>Teleostei</taxon>
        <taxon>Protacanthopterygii</taxon>
        <taxon>Esociformes</taxon>
        <taxon>Umbridae</taxon>
        <taxon>Umbra</taxon>
    </lineage>
</organism>
<keyword evidence="2" id="KW-1185">Reference proteome</keyword>
<proteinExistence type="predicted"/>
<comment type="caution">
    <text evidence="1">The sequence shown here is derived from an EMBL/GenBank/DDBJ whole genome shotgun (WGS) entry which is preliminary data.</text>
</comment>
<accession>A0ABD0Y6A0</accession>
<evidence type="ECO:0000313" key="2">
    <source>
        <dbReference type="Proteomes" id="UP001557470"/>
    </source>
</evidence>